<evidence type="ECO:0000256" key="5">
    <source>
        <dbReference type="HAMAP-Rule" id="MF_00871"/>
    </source>
</evidence>
<comment type="similarity">
    <text evidence="5">Belongs to the RqcP family.</text>
</comment>
<proteinExistence type="inferred from homology"/>
<keyword evidence="8" id="KW-1185">Reference proteome</keyword>
<evidence type="ECO:0000259" key="6">
    <source>
        <dbReference type="SMART" id="SM00363"/>
    </source>
</evidence>
<evidence type="ECO:0000256" key="3">
    <source>
        <dbReference type="ARBA" id="ARBA00022884"/>
    </source>
</evidence>
<dbReference type="Pfam" id="PF01479">
    <property type="entry name" value="S4"/>
    <property type="match status" value="1"/>
</dbReference>
<comment type="subunit">
    <text evidence="5">Associates with stalled 50S ribosomal subunits. Binds to RqcH, 23S rRNA and the P-site tRNA. Does not require RqcH for association with 50S subunits.</text>
</comment>
<dbReference type="InterPro" id="IPR025490">
    <property type="entry name" value="RqcP"/>
</dbReference>
<feature type="domain" description="RNA-binding S4" evidence="6">
    <location>
        <begin position="1"/>
        <end position="64"/>
    </location>
</feature>
<dbReference type="CDD" id="cd00165">
    <property type="entry name" value="S4"/>
    <property type="match status" value="1"/>
</dbReference>
<dbReference type="Gene3D" id="3.10.290.10">
    <property type="entry name" value="RNA-binding S4 domain"/>
    <property type="match status" value="1"/>
</dbReference>
<evidence type="ECO:0000313" key="8">
    <source>
        <dbReference type="Proteomes" id="UP000741863"/>
    </source>
</evidence>
<dbReference type="Proteomes" id="UP000741863">
    <property type="component" value="Unassembled WGS sequence"/>
</dbReference>
<sequence length="86" mass="9500">MRIDKFLKVSRIIKRRTVAKEVAGAGRITVNGHAAKAGTEVNPGDEVSIRFGKKTLRVKIESVNSAAQKNEAALMYTTIEEVYHDD</sequence>
<keyword evidence="4 5" id="KW-0648">Protein biosynthesis</keyword>
<gene>
    <name evidence="5" type="primary">rqcP</name>
    <name evidence="7" type="ORF">JOD17_004295</name>
</gene>
<comment type="caution">
    <text evidence="7">The sequence shown here is derived from an EMBL/GenBank/DDBJ whole genome shotgun (WGS) entry which is preliminary data.</text>
</comment>
<dbReference type="InterPro" id="IPR036986">
    <property type="entry name" value="S4_RNA-bd_sf"/>
</dbReference>
<evidence type="ECO:0000256" key="2">
    <source>
        <dbReference type="ARBA" id="ARBA00022730"/>
    </source>
</evidence>
<dbReference type="InterPro" id="IPR002942">
    <property type="entry name" value="S4_RNA-bd"/>
</dbReference>
<dbReference type="PIRSF" id="PIRSF038881">
    <property type="entry name" value="RNAbp_HP1423"/>
    <property type="match status" value="1"/>
</dbReference>
<organism evidence="7 8">
    <name type="scientific">Geomicrobium sediminis</name>
    <dbReference type="NCBI Taxonomy" id="1347788"/>
    <lineage>
        <taxon>Bacteria</taxon>
        <taxon>Bacillati</taxon>
        <taxon>Bacillota</taxon>
        <taxon>Bacilli</taxon>
        <taxon>Bacillales</taxon>
        <taxon>Geomicrobium</taxon>
    </lineage>
</organism>
<reference evidence="7 8" key="1">
    <citation type="submission" date="2021-01" db="EMBL/GenBank/DDBJ databases">
        <title>Genomic Encyclopedia of Type Strains, Phase IV (KMG-IV): sequencing the most valuable type-strain genomes for metagenomic binning, comparative biology and taxonomic classification.</title>
        <authorList>
            <person name="Goeker M."/>
        </authorList>
    </citation>
    <scope>NUCLEOTIDE SEQUENCE [LARGE SCALE GENOMIC DNA]</scope>
    <source>
        <strain evidence="7 8">DSM 25540</strain>
    </source>
</reference>
<evidence type="ECO:0000256" key="1">
    <source>
        <dbReference type="ARBA" id="ARBA00022555"/>
    </source>
</evidence>
<keyword evidence="7" id="KW-0346">Stress response</keyword>
<dbReference type="SMART" id="SM00363">
    <property type="entry name" value="S4"/>
    <property type="match status" value="1"/>
</dbReference>
<dbReference type="PROSITE" id="PS50889">
    <property type="entry name" value="S4"/>
    <property type="match status" value="1"/>
</dbReference>
<protein>
    <recommendedName>
        <fullName evidence="5">RQC P-site tRNA stabilizing factor</fullName>
        <shortName evidence="5">RqcP</shortName>
    </recommendedName>
    <alternativeName>
        <fullName evidence="5">Ribosome-associated protein quality control protein P</fullName>
    </alternativeName>
</protein>
<keyword evidence="3 5" id="KW-0694">RNA-binding</keyword>
<dbReference type="HAMAP" id="MF_00871">
    <property type="entry name" value="RqcP"/>
    <property type="match status" value="1"/>
</dbReference>
<evidence type="ECO:0000256" key="4">
    <source>
        <dbReference type="ARBA" id="ARBA00022917"/>
    </source>
</evidence>
<dbReference type="RefSeq" id="WP_042360990.1">
    <property type="nucleotide sequence ID" value="NZ_JAFBEC010000027.1"/>
</dbReference>
<name>A0ABS2PJ76_9BACL</name>
<evidence type="ECO:0000313" key="7">
    <source>
        <dbReference type="EMBL" id="MBM7635146.1"/>
    </source>
</evidence>
<accession>A0ABS2PJ76</accession>
<comment type="function">
    <text evidence="5">Key component of the ribosome quality control system (RQC), a ribosome-associated complex that mediates the extraction of incompletely synthesized nascent chains from stalled ribosomes and their subsequent degradation. RqcH recruits Ala-charged tRNA, and with RqcP directs the elongation of stalled nascent chains on 50S ribosomal subunits, leading to non-templated C-terminal alanine extensions (Ala tail). The Ala tail promotes nascent chain degradation. RqcP is associated with the translocation-like movement of the peptidyl-tRNA from the A-site into the P-site.</text>
</comment>
<keyword evidence="1 5" id="KW-0820">tRNA-binding</keyword>
<keyword evidence="2 5" id="KW-0699">rRNA-binding</keyword>
<dbReference type="SUPFAM" id="SSF55174">
    <property type="entry name" value="Alpha-L RNA-binding motif"/>
    <property type="match status" value="1"/>
</dbReference>
<dbReference type="EMBL" id="JAFBEC010000027">
    <property type="protein sequence ID" value="MBM7635146.1"/>
    <property type="molecule type" value="Genomic_DNA"/>
</dbReference>